<dbReference type="SUPFAM" id="SSF49899">
    <property type="entry name" value="Concanavalin A-like lectins/glucanases"/>
    <property type="match status" value="1"/>
</dbReference>
<evidence type="ECO:0000313" key="3">
    <source>
        <dbReference type="EMBL" id="MBK1790802.1"/>
    </source>
</evidence>
<keyword evidence="1" id="KW-0812">Transmembrane</keyword>
<dbReference type="PANTHER" id="PTHR30273">
    <property type="entry name" value="PERIPLASMIC SIGNAL SENSOR AND SIGMA FACTOR ACTIVATOR FECR-RELATED"/>
    <property type="match status" value="1"/>
</dbReference>
<feature type="domain" description="FecR protein" evidence="2">
    <location>
        <begin position="167"/>
        <end position="227"/>
    </location>
</feature>
<dbReference type="GO" id="GO:0016989">
    <property type="term" value="F:sigma factor antagonist activity"/>
    <property type="evidence" value="ECO:0007669"/>
    <property type="project" value="TreeGrafter"/>
</dbReference>
<comment type="caution">
    <text evidence="3">The sequence shown here is derived from an EMBL/GenBank/DDBJ whole genome shotgun (WGS) entry which is preliminary data.</text>
</comment>
<dbReference type="InterPro" id="IPR012373">
    <property type="entry name" value="Ferrdict_sens_TM"/>
</dbReference>
<dbReference type="InterPro" id="IPR013320">
    <property type="entry name" value="ConA-like_dom_sf"/>
</dbReference>
<dbReference type="Pfam" id="PF13385">
    <property type="entry name" value="Laminin_G_3"/>
    <property type="match status" value="1"/>
</dbReference>
<evidence type="ECO:0000259" key="2">
    <source>
        <dbReference type="Pfam" id="PF04773"/>
    </source>
</evidence>
<reference evidence="3" key="1">
    <citation type="submission" date="2021-01" db="EMBL/GenBank/DDBJ databases">
        <title>Modified the classification status of verrucomicrobia.</title>
        <authorList>
            <person name="Feng X."/>
        </authorList>
    </citation>
    <scope>NUCLEOTIDE SEQUENCE</scope>
    <source>
        <strain evidence="3">_KCTC 22039</strain>
    </source>
</reference>
<dbReference type="PANTHER" id="PTHR30273:SF2">
    <property type="entry name" value="PROTEIN FECR"/>
    <property type="match status" value="1"/>
</dbReference>
<sequence length="522" mass="57310">MSKKPTDELINDLFEGVITHEELVRLEAELLVDANAQESYKDHVMLQCGLEQMASYKVTSVNDVISFDEVLRRQKIRNFKRSSLAAAAIFLLLGVALYFVHFARQGDGSAMITMAPRSVINRTGQPAEEGQNSRLSVGSVIELAQGSLQLTLDNGVQGYVIGPAKFEYSAENALRLDYGSAYFDVPPAGHGFEVLAGDLRVVDLGTKFGVSAIRNEAREVHVVQGRVLLSGAAVGHSLELAGSQAVKIDDAGEVVEIPLKRGNFIESLPEDLLYLQWSFESIVDGRVFAGGNHPILPELRTELVESENHPDVEAGGWVEQGPFGDALKFGRKGMNAVTNWHGVAGDSPRTICFWAKLDASRRSTIVSWGRNADKKHASKWKLELRPDHDGQWLFGTNIGKQVSYSPVENFVLGDWCHYASVYTGRVAANGWPEIEHYINGQRVTSEWKSIGKRLDRLPSVPPQVATSSVESGARPLSFGKLVESEPGRPNGAMSGAIDEVFLFAGALKQEEILHLMQYNRLP</sequence>
<evidence type="ECO:0000313" key="4">
    <source>
        <dbReference type="Proteomes" id="UP000624703"/>
    </source>
</evidence>
<keyword evidence="1" id="KW-0472">Membrane</keyword>
<accession>A0A8J7MCE5</accession>
<protein>
    <submittedName>
        <fullName evidence="3">FecR domain-containing protein</fullName>
    </submittedName>
</protein>
<feature type="transmembrane region" description="Helical" evidence="1">
    <location>
        <begin position="82"/>
        <end position="103"/>
    </location>
</feature>
<dbReference type="AlphaFoldDB" id="A0A8J7MCE5"/>
<name>A0A8J7MCE5_9BACT</name>
<evidence type="ECO:0000256" key="1">
    <source>
        <dbReference type="SAM" id="Phobius"/>
    </source>
</evidence>
<dbReference type="InterPro" id="IPR006860">
    <property type="entry name" value="FecR"/>
</dbReference>
<gene>
    <name evidence="3" type="ORF">JIN82_06495</name>
</gene>
<organism evidence="3 4">
    <name type="scientific">Persicirhabdus sediminis</name>
    <dbReference type="NCBI Taxonomy" id="454144"/>
    <lineage>
        <taxon>Bacteria</taxon>
        <taxon>Pseudomonadati</taxon>
        <taxon>Verrucomicrobiota</taxon>
        <taxon>Verrucomicrobiia</taxon>
        <taxon>Verrucomicrobiales</taxon>
        <taxon>Verrucomicrobiaceae</taxon>
        <taxon>Persicirhabdus</taxon>
    </lineage>
</organism>
<dbReference type="Pfam" id="PF04773">
    <property type="entry name" value="FecR"/>
    <property type="match status" value="1"/>
</dbReference>
<keyword evidence="1" id="KW-1133">Transmembrane helix</keyword>
<dbReference type="EMBL" id="JAENIM010000034">
    <property type="protein sequence ID" value="MBK1790802.1"/>
    <property type="molecule type" value="Genomic_DNA"/>
</dbReference>
<proteinExistence type="predicted"/>
<keyword evidence="4" id="KW-1185">Reference proteome</keyword>
<dbReference type="RefSeq" id="WP_200310826.1">
    <property type="nucleotide sequence ID" value="NZ_JAENIM010000034.1"/>
</dbReference>
<dbReference type="Gene3D" id="2.60.120.1440">
    <property type="match status" value="1"/>
</dbReference>
<dbReference type="Proteomes" id="UP000624703">
    <property type="component" value="Unassembled WGS sequence"/>
</dbReference>
<dbReference type="Gene3D" id="2.60.120.200">
    <property type="match status" value="1"/>
</dbReference>